<evidence type="ECO:0000256" key="2">
    <source>
        <dbReference type="ARBA" id="ARBA00093450"/>
    </source>
</evidence>
<sequence length="170" mass="19913">MAENFSFDVVSNFDNQELIDTVDQVRREINQKYDLRDSCTTIELTKESIIITTSNEMNIQMVGYMLLQKAIKRNIPLKIFDFPKYCMIEVNRVQQKIKLQKGLSPNTIEKLSKEMQNQLKKITVKIQGEAMKITGKDKDDLRQAINFLKSQDLEVELQFENYQLPTIRTD</sequence>
<proteinExistence type="inferred from homology"/>
<dbReference type="Gene3D" id="3.30.70.860">
    <property type="match status" value="1"/>
</dbReference>
<reference evidence="3" key="1">
    <citation type="submission" date="2007-08" db="EMBL/GenBank/DDBJ databases">
        <authorList>
            <person name="Gloeckner G."/>
            <person name="Nowack E."/>
            <person name="Melkonian M."/>
        </authorList>
    </citation>
    <scope>NUCLEOTIDE SEQUENCE</scope>
</reference>
<gene>
    <name evidence="3" type="ordered locus">PCC_0016</name>
</gene>
<dbReference type="HAMAP" id="MF_00632">
    <property type="entry name" value="UPF0234"/>
    <property type="match status" value="1"/>
</dbReference>
<evidence type="ECO:0000256" key="1">
    <source>
        <dbReference type="ARBA" id="ARBA00022741"/>
    </source>
</evidence>
<dbReference type="NCBIfam" id="NF003819">
    <property type="entry name" value="PRK05412.1"/>
    <property type="match status" value="1"/>
</dbReference>
<dbReference type="GeneID" id="6481667"/>
<dbReference type="Gene3D" id="3.30.70.990">
    <property type="entry name" value="YajQ-like, domain 2"/>
    <property type="match status" value="1"/>
</dbReference>
<accession>B1X3F9</accession>
<reference evidence="3" key="2">
    <citation type="journal article" date="2008" name="Curr. Biol.">
        <title>Chromatophore genome sequence of Paulinella sheds light on acquisition of photosynthesis by eukaryotes.</title>
        <authorList>
            <person name="Nowack E.C.M."/>
            <person name="Melkonian M."/>
            <person name="Gloeckner G."/>
        </authorList>
    </citation>
    <scope>NUCLEOTIDE SEQUENCE [LARGE SCALE GENOMIC DNA]</scope>
</reference>
<dbReference type="CDD" id="cd11740">
    <property type="entry name" value="YajQ_like"/>
    <property type="match status" value="1"/>
</dbReference>
<dbReference type="InterPro" id="IPR007551">
    <property type="entry name" value="YajQ/Smlt4090-like"/>
</dbReference>
<name>B1X3F9_PAUCH</name>
<dbReference type="PANTHER" id="PTHR30476">
    <property type="entry name" value="UPF0234 PROTEIN YAJQ"/>
    <property type="match status" value="1"/>
</dbReference>
<comment type="similarity">
    <text evidence="2">Belongs to the YajQ family.</text>
</comment>
<dbReference type="InterPro" id="IPR035571">
    <property type="entry name" value="UPF0234-like_C"/>
</dbReference>
<dbReference type="GO" id="GO:0000166">
    <property type="term" value="F:nucleotide binding"/>
    <property type="evidence" value="ECO:0007669"/>
    <property type="project" value="UniProtKB-KW"/>
</dbReference>
<dbReference type="EMBL" id="CP000815">
    <property type="protein sequence ID" value="ACB42478.1"/>
    <property type="molecule type" value="Genomic_DNA"/>
</dbReference>
<protein>
    <submittedName>
        <fullName evidence="3">Uncharacterized protein</fullName>
    </submittedName>
</protein>
<evidence type="ECO:0000313" key="3">
    <source>
        <dbReference type="EMBL" id="ACB42478.1"/>
    </source>
</evidence>
<geneLocation type="organellar chromatophore" evidence="3"/>
<dbReference type="RefSeq" id="YP_002048688.1">
    <property type="nucleotide sequence ID" value="NC_011087.1"/>
</dbReference>
<dbReference type="Pfam" id="PF04461">
    <property type="entry name" value="YajQ"/>
    <property type="match status" value="1"/>
</dbReference>
<dbReference type="GO" id="GO:0005829">
    <property type="term" value="C:cytosol"/>
    <property type="evidence" value="ECO:0007669"/>
    <property type="project" value="TreeGrafter"/>
</dbReference>
<dbReference type="AlphaFoldDB" id="B1X3F9"/>
<keyword evidence="3" id="KW-0934">Plastid</keyword>
<keyword evidence="1" id="KW-0547">Nucleotide-binding</keyword>
<dbReference type="InterPro" id="IPR036183">
    <property type="entry name" value="YajQ-like_sf"/>
</dbReference>
<organism evidence="3">
    <name type="scientific">Paulinella chromatophora</name>
    <dbReference type="NCBI Taxonomy" id="39717"/>
    <lineage>
        <taxon>Eukaryota</taxon>
        <taxon>Sar</taxon>
        <taxon>Rhizaria</taxon>
        <taxon>Cercozoa</taxon>
        <taxon>Imbricatea</taxon>
        <taxon>Silicofilosea</taxon>
        <taxon>Euglyphida</taxon>
        <taxon>Paulinellidae</taxon>
        <taxon>Paulinella</taxon>
    </lineage>
</organism>
<dbReference type="SUPFAM" id="SSF89963">
    <property type="entry name" value="YajQ-like"/>
    <property type="match status" value="2"/>
</dbReference>
<dbReference type="InterPro" id="IPR035570">
    <property type="entry name" value="UPF0234_N"/>
</dbReference>
<dbReference type="PANTHER" id="PTHR30476:SF0">
    <property type="entry name" value="UPF0234 PROTEIN YAJQ"/>
    <property type="match status" value="1"/>
</dbReference>